<comment type="caution">
    <text evidence="1">The sequence shown here is derived from an EMBL/GenBank/DDBJ whole genome shotgun (WGS) entry which is preliminary data.</text>
</comment>
<dbReference type="OrthoDB" id="9028651at2"/>
<dbReference type="Proteomes" id="UP000033352">
    <property type="component" value="Unassembled WGS sequence"/>
</dbReference>
<reference evidence="1 2" key="1">
    <citation type="submission" date="2015-03" db="EMBL/GenBank/DDBJ databases">
        <authorList>
            <person name="McCorrison J."/>
            <person name="Sanka R."/>
            <person name="Adams M."/>
            <person name="Brinkac L."/>
            <person name="Nierman W."/>
            <person name="Sutton G."/>
            <person name="Nelson K."/>
            <person name="Kiedrowski L."/>
            <person name="Guerrero D."/>
            <person name="Bonomo R."/>
        </authorList>
    </citation>
    <scope>NUCLEOTIDE SEQUENCE [LARGE SCALE GENOMIC DNA]</scope>
    <source>
        <strain evidence="1 2">35699</strain>
    </source>
</reference>
<evidence type="ECO:0000313" key="1">
    <source>
        <dbReference type="EMBL" id="KJN26753.1"/>
    </source>
</evidence>
<sequence>MIFLRTENGSEKVDDWALITSRPTFVAKIAKGDHQFEEIIGYYKFKEEIHCGLTGCNQPHQMGYIVKTSSGIETNIGNKCGKNEFGVEFGENVLSFNKFMQLETNREILSSAKDKCDAWQKNIEALRSVKPTIDYLSFAIEKSKNSNFSGRLGAAEIRLLEKTQTSIVTLSEVETDKKTRTILFAMNKHMRESGEATSEYDMGKVSFSHVLLPENNLRNLFVSMNEDIKKIRAIDLSTAPSPEIAEVARIADTIEERIKQLKNLKHQAGKFLTKKNLMPIANKIKYSTTAEEIEFQNFMSFLNWLK</sequence>
<accession>A0A0F1AYI1</accession>
<evidence type="ECO:0000313" key="2">
    <source>
        <dbReference type="Proteomes" id="UP000033352"/>
    </source>
</evidence>
<dbReference type="RefSeq" id="WP_045285669.1">
    <property type="nucleotide sequence ID" value="NZ_JZYX01000022.1"/>
</dbReference>
<proteinExistence type="predicted"/>
<dbReference type="AlphaFoldDB" id="A0A0F1AYI1"/>
<gene>
    <name evidence="1" type="ORF">SS37_12070</name>
</gene>
<dbReference type="EMBL" id="JZYX01000022">
    <property type="protein sequence ID" value="KJN26753.1"/>
    <property type="molecule type" value="Genomic_DNA"/>
</dbReference>
<dbReference type="PATRIC" id="fig|1619248.3.peg.1622"/>
<organism evidence="1 2">
    <name type="scientific">Enterobacter sichuanensis</name>
    <dbReference type="NCBI Taxonomy" id="2071710"/>
    <lineage>
        <taxon>Bacteria</taxon>
        <taxon>Pseudomonadati</taxon>
        <taxon>Pseudomonadota</taxon>
        <taxon>Gammaproteobacteria</taxon>
        <taxon>Enterobacterales</taxon>
        <taxon>Enterobacteriaceae</taxon>
        <taxon>Enterobacter</taxon>
        <taxon>Enterobacter cloacae complex</taxon>
    </lineage>
</organism>
<protein>
    <submittedName>
        <fullName evidence="1">Uncharacterized protein</fullName>
    </submittedName>
</protein>
<name>A0A0F1AYI1_9ENTR</name>